<evidence type="ECO:0000313" key="2">
    <source>
        <dbReference type="EMBL" id="KAL0267007.1"/>
    </source>
</evidence>
<evidence type="ECO:0008006" key="3">
    <source>
        <dbReference type="Google" id="ProtNLM"/>
    </source>
</evidence>
<proteinExistence type="predicted"/>
<dbReference type="AlphaFoldDB" id="A0AAW2HB78"/>
<sequence>MGNENMIYNDGIAGEPWAPTEPTGLRKMEQWESSNNKLADTWVPILPESLVRKTPQGTPRHQAEDINRVSIKSSSSNHCLRYSPELEFNSEQCSSIVSSE</sequence>
<organism evidence="2">
    <name type="scientific">Menopon gallinae</name>
    <name type="common">poultry shaft louse</name>
    <dbReference type="NCBI Taxonomy" id="328185"/>
    <lineage>
        <taxon>Eukaryota</taxon>
        <taxon>Metazoa</taxon>
        <taxon>Ecdysozoa</taxon>
        <taxon>Arthropoda</taxon>
        <taxon>Hexapoda</taxon>
        <taxon>Insecta</taxon>
        <taxon>Pterygota</taxon>
        <taxon>Neoptera</taxon>
        <taxon>Paraneoptera</taxon>
        <taxon>Psocodea</taxon>
        <taxon>Troctomorpha</taxon>
        <taxon>Phthiraptera</taxon>
        <taxon>Amblycera</taxon>
        <taxon>Menoponidae</taxon>
        <taxon>Menopon</taxon>
    </lineage>
</organism>
<gene>
    <name evidence="2" type="ORF">PYX00_009396</name>
</gene>
<accession>A0AAW2HB78</accession>
<feature type="region of interest" description="Disordered" evidence="1">
    <location>
        <begin position="1"/>
        <end position="22"/>
    </location>
</feature>
<reference evidence="2" key="1">
    <citation type="journal article" date="2024" name="Gigascience">
        <title>Chromosome-level genome of the poultry shaft louse Menopon gallinae provides insight into the host-switching and adaptive evolution of parasitic lice.</title>
        <authorList>
            <person name="Xu Y."/>
            <person name="Ma L."/>
            <person name="Liu S."/>
            <person name="Liang Y."/>
            <person name="Liu Q."/>
            <person name="He Z."/>
            <person name="Tian L."/>
            <person name="Duan Y."/>
            <person name="Cai W."/>
            <person name="Li H."/>
            <person name="Song F."/>
        </authorList>
    </citation>
    <scope>NUCLEOTIDE SEQUENCE</scope>
    <source>
        <strain evidence="2">Cailab_2023a</strain>
    </source>
</reference>
<evidence type="ECO:0000256" key="1">
    <source>
        <dbReference type="SAM" id="MobiDB-lite"/>
    </source>
</evidence>
<comment type="caution">
    <text evidence="2">The sequence shown here is derived from an EMBL/GenBank/DDBJ whole genome shotgun (WGS) entry which is preliminary data.</text>
</comment>
<dbReference type="EMBL" id="JARGDH010000005">
    <property type="protein sequence ID" value="KAL0267007.1"/>
    <property type="molecule type" value="Genomic_DNA"/>
</dbReference>
<protein>
    <recommendedName>
        <fullName evidence="3">Prolactin receptor</fullName>
    </recommendedName>
</protein>
<name>A0AAW2HB78_9NEOP</name>